<evidence type="ECO:0000313" key="1">
    <source>
        <dbReference type="EMBL" id="MBB3974323.1"/>
    </source>
</evidence>
<comment type="caution">
    <text evidence="1">The sequence shown here is derived from an EMBL/GenBank/DDBJ whole genome shotgun (WGS) entry which is preliminary data.</text>
</comment>
<reference evidence="1 2" key="1">
    <citation type="submission" date="2020-08" db="EMBL/GenBank/DDBJ databases">
        <title>Genomic Encyclopedia of Type Strains, Phase IV (KMG-IV): sequencing the most valuable type-strain genomes for metagenomic binning, comparative biology and taxonomic classification.</title>
        <authorList>
            <person name="Goeker M."/>
        </authorList>
    </citation>
    <scope>NUCLEOTIDE SEQUENCE [LARGE SCALE GENOMIC DNA]</scope>
    <source>
        <strain evidence="1 2">DSM 25481</strain>
    </source>
</reference>
<name>A0A7W6D6Z9_9HYPH</name>
<proteinExistence type="predicted"/>
<evidence type="ECO:0008006" key="3">
    <source>
        <dbReference type="Google" id="ProtNLM"/>
    </source>
</evidence>
<evidence type="ECO:0000313" key="2">
    <source>
        <dbReference type="Proteomes" id="UP000528964"/>
    </source>
</evidence>
<gene>
    <name evidence="1" type="ORF">GGR24_003004</name>
</gene>
<dbReference type="InterPro" id="IPR003772">
    <property type="entry name" value="YceD"/>
</dbReference>
<dbReference type="Pfam" id="PF02620">
    <property type="entry name" value="YceD"/>
    <property type="match status" value="1"/>
</dbReference>
<accession>A0A7W6D6Z9</accession>
<organism evidence="1 2">
    <name type="scientific">Hansschlegelia beijingensis</name>
    <dbReference type="NCBI Taxonomy" id="1133344"/>
    <lineage>
        <taxon>Bacteria</taxon>
        <taxon>Pseudomonadati</taxon>
        <taxon>Pseudomonadota</taxon>
        <taxon>Alphaproteobacteria</taxon>
        <taxon>Hyphomicrobiales</taxon>
        <taxon>Methylopilaceae</taxon>
        <taxon>Hansschlegelia</taxon>
    </lineage>
</organism>
<dbReference type="AlphaFoldDB" id="A0A7W6D6Z9"/>
<dbReference type="RefSeq" id="WP_183396168.1">
    <property type="nucleotide sequence ID" value="NZ_JACIDR010000005.1"/>
</dbReference>
<sequence>MIDAPLSRPLQAASVPSEGLDIEVVASPQELEAVAALNDVLSVESLIARLHVRPFGSDGLEVSGSVQARTTRTCVVTLEPFEETVREDVSVRFSPEVAPVGGEQEIDEDAPDPLVGGVVDLGAVTSEFFTLGLDPYPRKPGAAFELEEGGAGAESPFAILRRLSPNGSGEH</sequence>
<keyword evidence="2" id="KW-1185">Reference proteome</keyword>
<dbReference type="EMBL" id="JACIDR010000005">
    <property type="protein sequence ID" value="MBB3974323.1"/>
    <property type="molecule type" value="Genomic_DNA"/>
</dbReference>
<protein>
    <recommendedName>
        <fullName evidence="3">DUF177 domain-containing protein</fullName>
    </recommendedName>
</protein>
<dbReference type="Proteomes" id="UP000528964">
    <property type="component" value="Unassembled WGS sequence"/>
</dbReference>